<evidence type="ECO:0000256" key="6">
    <source>
        <dbReference type="PIRSR" id="PIRSR602129-50"/>
    </source>
</evidence>
<comment type="similarity">
    <text evidence="2 7">Belongs to the group II decarboxylase family.</text>
</comment>
<dbReference type="AlphaFoldDB" id="A0A1B0BVU4"/>
<dbReference type="Proteomes" id="UP000092460">
    <property type="component" value="Unassembled WGS sequence"/>
</dbReference>
<dbReference type="EMBL" id="JXJN01021479">
    <property type="status" value="NOT_ANNOTATED_CDS"/>
    <property type="molecule type" value="Genomic_DNA"/>
</dbReference>
<evidence type="ECO:0000256" key="4">
    <source>
        <dbReference type="ARBA" id="ARBA00022898"/>
    </source>
</evidence>
<dbReference type="STRING" id="67801.A0A1B0BVU4"/>
<dbReference type="PANTHER" id="PTHR45677:SF12">
    <property type="entry name" value="BLACK, ISOFORM A"/>
    <property type="match status" value="1"/>
</dbReference>
<evidence type="ECO:0000256" key="5">
    <source>
        <dbReference type="ARBA" id="ARBA00023239"/>
    </source>
</evidence>
<dbReference type="Pfam" id="PF00282">
    <property type="entry name" value="Pyridoxal_deC"/>
    <property type="match status" value="1"/>
</dbReference>
<dbReference type="GO" id="GO:0005737">
    <property type="term" value="C:cytoplasm"/>
    <property type="evidence" value="ECO:0007669"/>
    <property type="project" value="TreeGrafter"/>
</dbReference>
<keyword evidence="9" id="KW-1185">Reference proteome</keyword>
<keyword evidence="5 7" id="KW-0456">Lyase</keyword>
<accession>A0A1B0BVU4</accession>
<dbReference type="InterPro" id="IPR015424">
    <property type="entry name" value="PyrdxlP-dep_Trfase"/>
</dbReference>
<protein>
    <submittedName>
        <fullName evidence="8">Uncharacterized protein</fullName>
    </submittedName>
</protein>
<dbReference type="Gene3D" id="3.40.640.10">
    <property type="entry name" value="Type I PLP-dependent aspartate aminotransferase-like (Major domain)"/>
    <property type="match status" value="1"/>
</dbReference>
<evidence type="ECO:0000256" key="2">
    <source>
        <dbReference type="ARBA" id="ARBA00009533"/>
    </source>
</evidence>
<keyword evidence="4 6" id="KW-0663">Pyridoxal phosphate</keyword>
<evidence type="ECO:0000256" key="3">
    <source>
        <dbReference type="ARBA" id="ARBA00022793"/>
    </source>
</evidence>
<dbReference type="GO" id="GO:0030170">
    <property type="term" value="F:pyridoxal phosphate binding"/>
    <property type="evidence" value="ECO:0007669"/>
    <property type="project" value="InterPro"/>
</dbReference>
<evidence type="ECO:0000313" key="8">
    <source>
        <dbReference type="EnsemblMetazoa" id="GPPI042111-PA"/>
    </source>
</evidence>
<evidence type="ECO:0000256" key="1">
    <source>
        <dbReference type="ARBA" id="ARBA00001933"/>
    </source>
</evidence>
<reference evidence="9" key="1">
    <citation type="submission" date="2015-01" db="EMBL/GenBank/DDBJ databases">
        <authorList>
            <person name="Aksoy S."/>
            <person name="Warren W."/>
            <person name="Wilson R.K."/>
        </authorList>
    </citation>
    <scope>NUCLEOTIDE SEQUENCE [LARGE SCALE GENOMIC DNA]</scope>
    <source>
        <strain evidence="9">IAEA</strain>
    </source>
</reference>
<evidence type="ECO:0000313" key="9">
    <source>
        <dbReference type="Proteomes" id="UP000092460"/>
    </source>
</evidence>
<dbReference type="PANTHER" id="PTHR45677">
    <property type="entry name" value="GLUTAMATE DECARBOXYLASE-RELATED"/>
    <property type="match status" value="1"/>
</dbReference>
<dbReference type="SUPFAM" id="SSF53383">
    <property type="entry name" value="PLP-dependent transferases"/>
    <property type="match status" value="1"/>
</dbReference>
<dbReference type="VEuPathDB" id="VectorBase:GPPI042111"/>
<proteinExistence type="inferred from homology"/>
<dbReference type="InterPro" id="IPR002129">
    <property type="entry name" value="PyrdxlP-dep_de-COase"/>
</dbReference>
<evidence type="ECO:0000256" key="7">
    <source>
        <dbReference type="RuleBase" id="RU000382"/>
    </source>
</evidence>
<keyword evidence="3" id="KW-0210">Decarboxylase</keyword>
<reference evidence="8" key="2">
    <citation type="submission" date="2020-05" db="UniProtKB">
        <authorList>
            <consortium name="EnsemblMetazoa"/>
        </authorList>
    </citation>
    <scope>IDENTIFICATION</scope>
    <source>
        <strain evidence="8">IAEA</strain>
    </source>
</reference>
<dbReference type="GO" id="GO:0016831">
    <property type="term" value="F:carboxy-lyase activity"/>
    <property type="evidence" value="ECO:0007669"/>
    <property type="project" value="UniProtKB-KW"/>
</dbReference>
<feature type="modified residue" description="N6-(pyridoxal phosphate)lysine" evidence="6">
    <location>
        <position position="73"/>
    </location>
</feature>
<sequence length="137" mass="15578">MDGGATIMVSGTSGTTVFGTFDNLNSIARVCEKYDIWMHVVAARGGGALISPKYRHLLNGIEKADSVTWNSPKMCDASQQCSTFLSECLFLASHYTRKTHEHEYEEKRLKNCCRLCLYFANRIKLLTNVYKRLRIIF</sequence>
<name>A0A1B0BVU4_9MUSC</name>
<dbReference type="InterPro" id="IPR015421">
    <property type="entry name" value="PyrdxlP-dep_Trfase_major"/>
</dbReference>
<dbReference type="EnsemblMetazoa" id="GPPI042111-RA">
    <property type="protein sequence ID" value="GPPI042111-PA"/>
    <property type="gene ID" value="GPPI042111"/>
</dbReference>
<comment type="cofactor">
    <cofactor evidence="1 6 7">
        <name>pyridoxal 5'-phosphate</name>
        <dbReference type="ChEBI" id="CHEBI:597326"/>
    </cofactor>
</comment>
<organism evidence="8 9">
    <name type="scientific">Glossina palpalis gambiensis</name>
    <dbReference type="NCBI Taxonomy" id="67801"/>
    <lineage>
        <taxon>Eukaryota</taxon>
        <taxon>Metazoa</taxon>
        <taxon>Ecdysozoa</taxon>
        <taxon>Arthropoda</taxon>
        <taxon>Hexapoda</taxon>
        <taxon>Insecta</taxon>
        <taxon>Pterygota</taxon>
        <taxon>Neoptera</taxon>
        <taxon>Endopterygota</taxon>
        <taxon>Diptera</taxon>
        <taxon>Brachycera</taxon>
        <taxon>Muscomorpha</taxon>
        <taxon>Hippoboscoidea</taxon>
        <taxon>Glossinidae</taxon>
        <taxon>Glossina</taxon>
    </lineage>
</organism>
<dbReference type="GO" id="GO:0019752">
    <property type="term" value="P:carboxylic acid metabolic process"/>
    <property type="evidence" value="ECO:0007669"/>
    <property type="project" value="InterPro"/>
</dbReference>